<dbReference type="Proteomes" id="UP000590740">
    <property type="component" value="Unassembled WGS sequence"/>
</dbReference>
<gene>
    <name evidence="3" type="ORF">HNQ65_002374</name>
</gene>
<dbReference type="InterPro" id="IPR016047">
    <property type="entry name" value="M23ase_b-sheet_dom"/>
</dbReference>
<keyword evidence="1" id="KW-0732">Signal</keyword>
<feature type="domain" description="M23ase beta-sheet core" evidence="2">
    <location>
        <begin position="79"/>
        <end position="180"/>
    </location>
</feature>
<dbReference type="RefSeq" id="WP_184339702.1">
    <property type="nucleotide sequence ID" value="NZ_JACHIG010000004.1"/>
</dbReference>
<dbReference type="SUPFAM" id="SSF51261">
    <property type="entry name" value="Duplicated hybrid motif"/>
    <property type="match status" value="1"/>
</dbReference>
<dbReference type="Pfam" id="PF01551">
    <property type="entry name" value="Peptidase_M23"/>
    <property type="match status" value="1"/>
</dbReference>
<name>A0A7W8DK62_9BACT</name>
<dbReference type="PANTHER" id="PTHR21666">
    <property type="entry name" value="PEPTIDASE-RELATED"/>
    <property type="match status" value="1"/>
</dbReference>
<keyword evidence="4" id="KW-1185">Reference proteome</keyword>
<feature type="signal peptide" evidence="1">
    <location>
        <begin position="1"/>
        <end position="21"/>
    </location>
</feature>
<organism evidence="3 4">
    <name type="scientific">Prosthecobacter vanneervenii</name>
    <dbReference type="NCBI Taxonomy" id="48466"/>
    <lineage>
        <taxon>Bacteria</taxon>
        <taxon>Pseudomonadati</taxon>
        <taxon>Verrucomicrobiota</taxon>
        <taxon>Verrucomicrobiia</taxon>
        <taxon>Verrucomicrobiales</taxon>
        <taxon>Verrucomicrobiaceae</taxon>
        <taxon>Prosthecobacter</taxon>
    </lineage>
</organism>
<evidence type="ECO:0000259" key="2">
    <source>
        <dbReference type="Pfam" id="PF01551"/>
    </source>
</evidence>
<dbReference type="Gene3D" id="2.70.70.10">
    <property type="entry name" value="Glucose Permease (Domain IIA)"/>
    <property type="match status" value="1"/>
</dbReference>
<dbReference type="GO" id="GO:0004222">
    <property type="term" value="F:metalloendopeptidase activity"/>
    <property type="evidence" value="ECO:0007669"/>
    <property type="project" value="TreeGrafter"/>
</dbReference>
<evidence type="ECO:0000313" key="4">
    <source>
        <dbReference type="Proteomes" id="UP000590740"/>
    </source>
</evidence>
<sequence>MMPRLTLSCLLVTLLTGALPAQQLQLPTANHALFDAPADFFQFVDRTFEGSKTTPWEGGQFGFVRDPRRIGSRIAYARFHEGLDIKPLQRDAKGNPQDAVGAIGDGVVVHVAASPAHSNYGRYIVVRHDWGGSSYYSLYAHLASASVSAGQQVRAGTPLGILGYTGSGIDQRRAHVHVELNLFLSSRFEAWHAANFATPNHNGLYNGLNLIGLDLQSFYLAQQKNPSLTAAAAVQSTEPAYRVVVPGDAEMVILKNYPWLLDGPRQSGRPASWEVTFSRWGLPLKVKSSATTVSVPVVTWVQDSGLPHYLNTRGCVTGSGSTGKLTAEGLRFIKLVCGWF</sequence>
<evidence type="ECO:0000313" key="3">
    <source>
        <dbReference type="EMBL" id="MBB5032792.1"/>
    </source>
</evidence>
<dbReference type="EMBL" id="JACHIG010000004">
    <property type="protein sequence ID" value="MBB5032792.1"/>
    <property type="molecule type" value="Genomic_DNA"/>
</dbReference>
<proteinExistence type="predicted"/>
<evidence type="ECO:0000256" key="1">
    <source>
        <dbReference type="SAM" id="SignalP"/>
    </source>
</evidence>
<dbReference type="PANTHER" id="PTHR21666:SF270">
    <property type="entry name" value="MUREIN HYDROLASE ACTIVATOR ENVC"/>
    <property type="match status" value="1"/>
</dbReference>
<dbReference type="InterPro" id="IPR050570">
    <property type="entry name" value="Cell_wall_metabolism_enzyme"/>
</dbReference>
<dbReference type="AlphaFoldDB" id="A0A7W8DK62"/>
<comment type="caution">
    <text evidence="3">The sequence shown here is derived from an EMBL/GenBank/DDBJ whole genome shotgun (WGS) entry which is preliminary data.</text>
</comment>
<accession>A0A7W8DK62</accession>
<dbReference type="InterPro" id="IPR011055">
    <property type="entry name" value="Dup_hybrid_motif"/>
</dbReference>
<feature type="chain" id="PRO_5031263890" evidence="1">
    <location>
        <begin position="22"/>
        <end position="340"/>
    </location>
</feature>
<dbReference type="CDD" id="cd12797">
    <property type="entry name" value="M23_peptidase"/>
    <property type="match status" value="1"/>
</dbReference>
<protein>
    <submittedName>
        <fullName evidence="3">Murein DD-endopeptidase MepM/ murein hydrolase activator NlpD</fullName>
    </submittedName>
</protein>
<keyword evidence="3" id="KW-0378">Hydrolase</keyword>
<reference evidence="3 4" key="1">
    <citation type="submission" date="2020-08" db="EMBL/GenBank/DDBJ databases">
        <title>Genomic Encyclopedia of Type Strains, Phase IV (KMG-IV): sequencing the most valuable type-strain genomes for metagenomic binning, comparative biology and taxonomic classification.</title>
        <authorList>
            <person name="Goeker M."/>
        </authorList>
    </citation>
    <scope>NUCLEOTIDE SEQUENCE [LARGE SCALE GENOMIC DNA]</scope>
    <source>
        <strain evidence="3 4">DSM 12252</strain>
    </source>
</reference>